<dbReference type="KEGG" id="slk:SLUN_17535"/>
<keyword evidence="2" id="KW-1185">Reference proteome</keyword>
<dbReference type="AlphaFoldDB" id="A0A2R4TEJ2"/>
<accession>A0A2R4TEJ2</accession>
<evidence type="ECO:0000313" key="2">
    <source>
        <dbReference type="Proteomes" id="UP000244201"/>
    </source>
</evidence>
<organism evidence="1 2">
    <name type="scientific">Streptomyces lunaelactis</name>
    <dbReference type="NCBI Taxonomy" id="1535768"/>
    <lineage>
        <taxon>Bacteria</taxon>
        <taxon>Bacillati</taxon>
        <taxon>Actinomycetota</taxon>
        <taxon>Actinomycetes</taxon>
        <taxon>Kitasatosporales</taxon>
        <taxon>Streptomycetaceae</taxon>
        <taxon>Streptomyces</taxon>
    </lineage>
</organism>
<evidence type="ECO:0008006" key="3">
    <source>
        <dbReference type="Google" id="ProtNLM"/>
    </source>
</evidence>
<gene>
    <name evidence="1" type="ORF">SLUN_17535</name>
</gene>
<reference evidence="1 2" key="1">
    <citation type="submission" date="2018-01" db="EMBL/GenBank/DDBJ databases">
        <title>Complete genome sequence of Streptomyces lunaelactis MM109T, a Ferroverdin A producer isolated from cave moonmilk deposits.</title>
        <authorList>
            <person name="Naome A."/>
            <person name="Martinet L."/>
            <person name="Maciejewska M."/>
            <person name="Anderssen S."/>
            <person name="Adam D."/>
            <person name="Tenconi E."/>
            <person name="Deflandre B."/>
            <person name="Arguelles-Arias A."/>
            <person name="Calusinska M."/>
            <person name="Copieters W."/>
            <person name="Karim L."/>
            <person name="Hanikenne M."/>
            <person name="Baurain D."/>
            <person name="van Wezel G."/>
            <person name="Smargiasso N."/>
            <person name="de Pauw E."/>
            <person name="Delfosse P."/>
            <person name="Rigali S."/>
        </authorList>
    </citation>
    <scope>NUCLEOTIDE SEQUENCE [LARGE SCALE GENOMIC DNA]</scope>
    <source>
        <strain evidence="1 2">MM109</strain>
    </source>
</reference>
<name>A0A2R4TEJ2_9ACTN</name>
<proteinExistence type="predicted"/>
<dbReference type="EMBL" id="CP026304">
    <property type="protein sequence ID" value="AVZ77511.1"/>
    <property type="molecule type" value="Genomic_DNA"/>
</dbReference>
<dbReference type="OrthoDB" id="3846417at2"/>
<dbReference type="Proteomes" id="UP000244201">
    <property type="component" value="Chromosome"/>
</dbReference>
<evidence type="ECO:0000313" key="1">
    <source>
        <dbReference type="EMBL" id="AVZ77511.1"/>
    </source>
</evidence>
<protein>
    <recommendedName>
        <fullName evidence="3">AG2 protein</fullName>
    </recommendedName>
</protein>
<sequence length="758" mass="81876">MDVAQVDLGKLSTAVSDWKKTVDNLQKLAKSATSGMVAKSESARWAGENATVTREFVKKTAKQFADAHAEAKSIWTLLDDAHAELVAIQKSMKTAVDVDAPNLGVRIEDIGGGAVRWYFPHIRGDSDERTQKQLDAAQALADRITGLIAHAAEIDANMARALGRTNKNNPNDFSSNNYTSLDDAEKDRALELAKLGPKMNDKQFAEFNSIMKYNTKDPEFADAFYRGLGGPKQALEFFGQMSIDSAHGDNKARLELTKELQRNMGLTLATATDPDHNPGYLKDWGGQFRKLGTQQIPLEKYGMDSPPFGYQLLGGIMRYGDYDPKFLNPIAEHVIQLQQKDPILFAHSKSEFGTNLYNPSGKDGAGFDPVPGMLEALGHSPEAAKQFFTAEPTAYNEDGTVKGGAADLGKVKDEAITNYLDYFTNDDYKGFPGDINGHYNQDAIEKATNHMPDALGHALEAATLGHAYDDPTPKLVRDEDSAAIMKSVVEKYGDADLLNRQEALSDSLGRMGAGYVDDINWALNDNDPTSMFAPQRDPADHAEFGRDGARNFLNALGQHPDAYAELSNAEKVYTTSVLEAQVGDNGTINEAHAREAVRAGGEVQGMLDESRADRVKADGLAKDEAYNKALEKRAGWIGFGAGVGVAAGAAFLPPVAAAGVAATLIPIVTDAGTGALEQQLGNVIGDWTESKQQNSGDDVLKQRLAIYDAGEATSEAPMREFMKLHGIERDGRFGGDLEEALNSGYGKGSNRAAHMAQS</sequence>